<keyword evidence="3" id="KW-1185">Reference proteome</keyword>
<gene>
    <name evidence="2" type="ORF">INT44_003957</name>
</gene>
<evidence type="ECO:0000313" key="2">
    <source>
        <dbReference type="EMBL" id="KAG2188818.1"/>
    </source>
</evidence>
<dbReference type="EMBL" id="JAEPRA010000001">
    <property type="protein sequence ID" value="KAG2188818.1"/>
    <property type="molecule type" value="Genomic_DNA"/>
</dbReference>
<accession>A0A8H7QBU8</accession>
<dbReference type="AlphaFoldDB" id="A0A8H7QBU8"/>
<dbReference type="GO" id="GO:0016491">
    <property type="term" value="F:oxidoreductase activity"/>
    <property type="evidence" value="ECO:0007669"/>
    <property type="project" value="UniProtKB-KW"/>
</dbReference>
<name>A0A8H7QBU8_9FUNG</name>
<dbReference type="InterPro" id="IPR025337">
    <property type="entry name" value="Questin_oxidase-like"/>
</dbReference>
<reference evidence="2" key="1">
    <citation type="submission" date="2020-12" db="EMBL/GenBank/DDBJ databases">
        <title>Metabolic potential, ecology and presence of endohyphal bacteria is reflected in genomic diversity of Mucoromycotina.</title>
        <authorList>
            <person name="Muszewska A."/>
            <person name="Okrasinska A."/>
            <person name="Steczkiewicz K."/>
            <person name="Drgas O."/>
            <person name="Orlowska M."/>
            <person name="Perlinska-Lenart U."/>
            <person name="Aleksandrzak-Piekarczyk T."/>
            <person name="Szatraj K."/>
            <person name="Zielenkiewicz U."/>
            <person name="Pilsyk S."/>
            <person name="Malc E."/>
            <person name="Mieczkowski P."/>
            <person name="Kruszewska J.S."/>
            <person name="Biernat P."/>
            <person name="Pawlowska J."/>
        </authorList>
    </citation>
    <scope>NUCLEOTIDE SEQUENCE</scope>
    <source>
        <strain evidence="2">WA0000051536</strain>
    </source>
</reference>
<dbReference type="PANTHER" id="PTHR35870">
    <property type="entry name" value="PROTEIN, PUTATIVE (AFU_ORTHOLOGUE AFUA_5G03330)-RELATED"/>
    <property type="match status" value="1"/>
</dbReference>
<dbReference type="Proteomes" id="UP000612746">
    <property type="component" value="Unassembled WGS sequence"/>
</dbReference>
<organism evidence="2 3">
    <name type="scientific">Umbelopsis vinacea</name>
    <dbReference type="NCBI Taxonomy" id="44442"/>
    <lineage>
        <taxon>Eukaryota</taxon>
        <taxon>Fungi</taxon>
        <taxon>Fungi incertae sedis</taxon>
        <taxon>Mucoromycota</taxon>
        <taxon>Mucoromycotina</taxon>
        <taxon>Umbelopsidomycetes</taxon>
        <taxon>Umbelopsidales</taxon>
        <taxon>Umbelopsidaceae</taxon>
        <taxon>Umbelopsis</taxon>
    </lineage>
</organism>
<dbReference type="Pfam" id="PF14027">
    <property type="entry name" value="Questin_oxidase"/>
    <property type="match status" value="1"/>
</dbReference>
<comment type="caution">
    <text evidence="2">The sequence shown here is derived from an EMBL/GenBank/DDBJ whole genome shotgun (WGS) entry which is preliminary data.</text>
</comment>
<evidence type="ECO:0000256" key="1">
    <source>
        <dbReference type="ARBA" id="ARBA00023002"/>
    </source>
</evidence>
<protein>
    <submittedName>
        <fullName evidence="2">Uncharacterized protein</fullName>
    </submittedName>
</protein>
<dbReference type="PANTHER" id="PTHR35870:SF1">
    <property type="entry name" value="PROTEIN, PUTATIVE (AFU_ORTHOLOGUE AFUA_5G03330)-RELATED"/>
    <property type="match status" value="1"/>
</dbReference>
<dbReference type="OrthoDB" id="10004862at2759"/>
<proteinExistence type="predicted"/>
<keyword evidence="1" id="KW-0560">Oxidoreductase</keyword>
<evidence type="ECO:0000313" key="3">
    <source>
        <dbReference type="Proteomes" id="UP000612746"/>
    </source>
</evidence>
<sequence>MLLKQQQSFHIVGKQNDAWSLVLQAVTDHHKVHRIGRQDRQLDHIDKDLYTTSSANTSIFRYPPTFPFPSPADIGKINSTYHVMAADLEPTASIGQGSINAENWRAYIGKTDMYRGFVEFFDRELASRGVESVFEVYFPSLLDGCLGSHSVSLAHIAFGLENSLPNMISEGMAHICTTYLDTSDILSVPSTTGMKCDEVLDMIHYDQRFDGRLSLHFVNNVKLLLNSRRDLLRTYMNYMQTTPKNITEAQSEIQELVQLAIVLMQTPANTTIFSQSPPRSPTNSDMNTSFQSSHSVMSGSLLSSAIAVNRIIPYVNSIELVQRLLSFQRLSTICTYIIQGRTPIQYSYAEPTKTLEECKYAILRSGNIQAGITLCDLDYAHSLDIIDSDCFLSMANLVSDGEHAQRPFPKKSYSWS</sequence>